<keyword evidence="5" id="KW-1185">Reference proteome</keyword>
<dbReference type="GO" id="GO:0003677">
    <property type="term" value="F:DNA binding"/>
    <property type="evidence" value="ECO:0007669"/>
    <property type="project" value="InterPro"/>
</dbReference>
<dbReference type="Gene3D" id="2.40.50.1020">
    <property type="entry name" value="LytTr DNA-binding domain"/>
    <property type="match status" value="1"/>
</dbReference>
<sequence length="234" mass="27123">MALKCIVVDDEPLAAQVMVAFIKKTPDLELLRSFHHPLEALAFVKHEKVDLVFLDIQMPELSGIEFMQLKQAGTDVIIVSAYDEYAAESFDQEAIDYLLKPVSFERFARAVQRVITRRTPLVGSMAAPAFDEYIFVRTDKRIIRLDIKDILFVEALRNYVAIQTPKQKILTLQNLRSFEEILAPYRFFRVHKSYIIALDKIDSIERQRIFIGEHNIPIGDAYLKQFMDTINMPR</sequence>
<dbReference type="SUPFAM" id="SSF52172">
    <property type="entry name" value="CheY-like"/>
    <property type="match status" value="1"/>
</dbReference>
<keyword evidence="1" id="KW-0597">Phosphoprotein</keyword>
<accession>A0A2P8HQD6</accession>
<dbReference type="InterPro" id="IPR046947">
    <property type="entry name" value="LytR-like"/>
</dbReference>
<dbReference type="SMART" id="SM00448">
    <property type="entry name" value="REC"/>
    <property type="match status" value="1"/>
</dbReference>
<evidence type="ECO:0000259" key="2">
    <source>
        <dbReference type="PROSITE" id="PS50110"/>
    </source>
</evidence>
<dbReference type="Pfam" id="PF04397">
    <property type="entry name" value="LytTR"/>
    <property type="match status" value="1"/>
</dbReference>
<dbReference type="PANTHER" id="PTHR37299">
    <property type="entry name" value="TRANSCRIPTIONAL REGULATOR-RELATED"/>
    <property type="match status" value="1"/>
</dbReference>
<reference evidence="4 5" key="1">
    <citation type="submission" date="2018-03" db="EMBL/GenBank/DDBJ databases">
        <title>Genomic Encyclopedia of Archaeal and Bacterial Type Strains, Phase II (KMG-II): from individual species to whole genera.</title>
        <authorList>
            <person name="Goeker M."/>
        </authorList>
    </citation>
    <scope>NUCLEOTIDE SEQUENCE [LARGE SCALE GENOMIC DNA]</scope>
    <source>
        <strain evidence="4 5">DSM 24859</strain>
    </source>
</reference>
<feature type="domain" description="HTH LytTR-type" evidence="3">
    <location>
        <begin position="134"/>
        <end position="232"/>
    </location>
</feature>
<dbReference type="InterPro" id="IPR011006">
    <property type="entry name" value="CheY-like_superfamily"/>
</dbReference>
<dbReference type="PANTHER" id="PTHR37299:SF1">
    <property type="entry name" value="STAGE 0 SPORULATION PROTEIN A HOMOLOG"/>
    <property type="match status" value="1"/>
</dbReference>
<dbReference type="InterPro" id="IPR001789">
    <property type="entry name" value="Sig_transdc_resp-reg_receiver"/>
</dbReference>
<dbReference type="RefSeq" id="WP_106528772.1">
    <property type="nucleotide sequence ID" value="NZ_PYAW01000002.1"/>
</dbReference>
<dbReference type="OrthoDB" id="1646880at2"/>
<evidence type="ECO:0000313" key="4">
    <source>
        <dbReference type="EMBL" id="PSL48394.1"/>
    </source>
</evidence>
<organism evidence="4 5">
    <name type="scientific">Chitinophaga niastensis</name>
    <dbReference type="NCBI Taxonomy" id="536980"/>
    <lineage>
        <taxon>Bacteria</taxon>
        <taxon>Pseudomonadati</taxon>
        <taxon>Bacteroidota</taxon>
        <taxon>Chitinophagia</taxon>
        <taxon>Chitinophagales</taxon>
        <taxon>Chitinophagaceae</taxon>
        <taxon>Chitinophaga</taxon>
    </lineage>
</organism>
<comment type="caution">
    <text evidence="4">The sequence shown here is derived from an EMBL/GenBank/DDBJ whole genome shotgun (WGS) entry which is preliminary data.</text>
</comment>
<dbReference type="GO" id="GO:0000156">
    <property type="term" value="F:phosphorelay response regulator activity"/>
    <property type="evidence" value="ECO:0007669"/>
    <property type="project" value="InterPro"/>
</dbReference>
<dbReference type="Pfam" id="PF00072">
    <property type="entry name" value="Response_reg"/>
    <property type="match status" value="1"/>
</dbReference>
<evidence type="ECO:0000256" key="1">
    <source>
        <dbReference type="PROSITE-ProRule" id="PRU00169"/>
    </source>
</evidence>
<dbReference type="Proteomes" id="UP000240971">
    <property type="component" value="Unassembled WGS sequence"/>
</dbReference>
<dbReference type="AlphaFoldDB" id="A0A2P8HQD6"/>
<dbReference type="EMBL" id="PYAW01000002">
    <property type="protein sequence ID" value="PSL48394.1"/>
    <property type="molecule type" value="Genomic_DNA"/>
</dbReference>
<evidence type="ECO:0000259" key="3">
    <source>
        <dbReference type="PROSITE" id="PS50930"/>
    </source>
</evidence>
<dbReference type="Gene3D" id="3.40.50.2300">
    <property type="match status" value="1"/>
</dbReference>
<gene>
    <name evidence="4" type="ORF">CLV51_1021261</name>
</gene>
<dbReference type="SMART" id="SM00850">
    <property type="entry name" value="LytTR"/>
    <property type="match status" value="1"/>
</dbReference>
<name>A0A2P8HQD6_CHINA</name>
<feature type="domain" description="Response regulatory" evidence="2">
    <location>
        <begin position="4"/>
        <end position="115"/>
    </location>
</feature>
<proteinExistence type="predicted"/>
<evidence type="ECO:0000313" key="5">
    <source>
        <dbReference type="Proteomes" id="UP000240971"/>
    </source>
</evidence>
<dbReference type="PROSITE" id="PS50110">
    <property type="entry name" value="RESPONSE_REGULATORY"/>
    <property type="match status" value="1"/>
</dbReference>
<dbReference type="PROSITE" id="PS50930">
    <property type="entry name" value="HTH_LYTTR"/>
    <property type="match status" value="1"/>
</dbReference>
<feature type="modified residue" description="4-aspartylphosphate" evidence="1">
    <location>
        <position position="55"/>
    </location>
</feature>
<dbReference type="InterPro" id="IPR007492">
    <property type="entry name" value="LytTR_DNA-bd_dom"/>
</dbReference>
<protein>
    <submittedName>
        <fullName evidence="4">LytTR family two component transcriptional regulator</fullName>
    </submittedName>
</protein>